<evidence type="ECO:0000256" key="5">
    <source>
        <dbReference type="PROSITE-ProRule" id="PRU00283"/>
    </source>
</evidence>
<evidence type="ECO:0000256" key="1">
    <source>
        <dbReference type="ARBA" id="ARBA00022701"/>
    </source>
</evidence>
<dbReference type="GO" id="GO:0005634">
    <property type="term" value="C:nucleus"/>
    <property type="evidence" value="ECO:0007669"/>
    <property type="project" value="TreeGrafter"/>
</dbReference>
<feature type="compositionally biased region" description="Polar residues" evidence="7">
    <location>
        <begin position="29"/>
        <end position="41"/>
    </location>
</feature>
<dbReference type="InterPro" id="IPR001752">
    <property type="entry name" value="Kinesin_motor_dom"/>
</dbReference>
<dbReference type="InterPro" id="IPR036961">
    <property type="entry name" value="Kinesin_motor_dom_sf"/>
</dbReference>
<dbReference type="GO" id="GO:0007018">
    <property type="term" value="P:microtubule-based movement"/>
    <property type="evidence" value="ECO:0007669"/>
    <property type="project" value="InterPro"/>
</dbReference>
<dbReference type="GO" id="GO:0005524">
    <property type="term" value="F:ATP binding"/>
    <property type="evidence" value="ECO:0007669"/>
    <property type="project" value="UniProtKB-UniRule"/>
</dbReference>
<evidence type="ECO:0000259" key="8">
    <source>
        <dbReference type="PROSITE" id="PS50067"/>
    </source>
</evidence>
<sequence length="765" mass="86756">MGGSGQWPVYMRLKPSVDHETTSFISTVAQDPTSESLSNPTKRPWRTHGTETVITTPPRDGGTTRFTSPESFEFSAVFNETATQRNIYERTLLPLVTNVLQGRDSVFFAIGSSGSGKTHTMLGTSTSSGSTSLPQFSHEPGIVHLAIDAIFKSIEGQMASFEKVEKACDRQWNRDSSGGTLATTFLQEHLSRLPHSEDTSQIIPDIEDSQLNENQKIDMGANSRYQYAIYISMVEIYNEKIYDLFEIAPSSLTVPMQATRSSSSTFSAAPNLPISPSKQSSYHRNMRQRKSISIKSDPDHPGKVCLRDQRKIYVGDREQAYRVIEQGRRNRSAQWTQTNSSSSRSHAFIMIEVKKISKTGRGHVASSQLSVVDLAGTEKNKLAQTRGERFVESNAINKSLMLLGQCLEQQRSNGVASPRRMLTRAGTRLPTVNEPAAKVASSNSNMKNDQVGFRNSVLTRLLLSNAFSPSLRQMTAVMVNIDPYGDYNLALQILRYSALARHVNVKQEPLPEPQETPGDTTLVVRVRQMSPNKTVRKALPRVTRDITPIKALNENRLTASPRETTRIIFSRQPSRNEVSGGVSEQEQVLHDEIAQLKAKCFRIEIDTREELWRQMEERLEDMRQKYDDLVDSGTASEQLLTDKKLELLSRQKEQEITLLQENLHKLAHERIKLKNQEHQKEQEIMLLRENLQKLTHERIKLKDQEYEKDNEIALLQGSVQTLTEDNTKLKEQVTLLQQRTKYRRNTRKRRVPVTQRDVNGKHGKR</sequence>
<dbReference type="SUPFAM" id="SSF52540">
    <property type="entry name" value="P-loop containing nucleoside triphosphate hydrolases"/>
    <property type="match status" value="1"/>
</dbReference>
<reference evidence="9 10" key="1">
    <citation type="journal article" date="2016" name="Proc. Natl. Acad. Sci. U.S.A.">
        <title>Comparative genomics of biotechnologically important yeasts.</title>
        <authorList>
            <person name="Riley R."/>
            <person name="Haridas S."/>
            <person name="Wolfe K.H."/>
            <person name="Lopes M.R."/>
            <person name="Hittinger C.T."/>
            <person name="Goeker M."/>
            <person name="Salamov A.A."/>
            <person name="Wisecaver J.H."/>
            <person name="Long T.M."/>
            <person name="Calvey C.H."/>
            <person name="Aerts A.L."/>
            <person name="Barry K.W."/>
            <person name="Choi C."/>
            <person name="Clum A."/>
            <person name="Coughlan A.Y."/>
            <person name="Deshpande S."/>
            <person name="Douglass A.P."/>
            <person name="Hanson S.J."/>
            <person name="Klenk H.-P."/>
            <person name="LaButti K.M."/>
            <person name="Lapidus A."/>
            <person name="Lindquist E.A."/>
            <person name="Lipzen A.M."/>
            <person name="Meier-Kolthoff J.P."/>
            <person name="Ohm R.A."/>
            <person name="Otillar R.P."/>
            <person name="Pangilinan J.L."/>
            <person name="Peng Y."/>
            <person name="Rokas A."/>
            <person name="Rosa C.A."/>
            <person name="Scheuner C."/>
            <person name="Sibirny A.A."/>
            <person name="Slot J.C."/>
            <person name="Stielow J.B."/>
            <person name="Sun H."/>
            <person name="Kurtzman C.P."/>
            <person name="Blackwell M."/>
            <person name="Grigoriev I.V."/>
            <person name="Jeffries T.W."/>
        </authorList>
    </citation>
    <scope>NUCLEOTIDE SEQUENCE [LARGE SCALE GENOMIC DNA]</scope>
    <source>
        <strain evidence="9 10">DSM 6958</strain>
    </source>
</reference>
<keyword evidence="10" id="KW-1185">Reference proteome</keyword>
<keyword evidence="1" id="KW-0493">Microtubule</keyword>
<dbReference type="GO" id="GO:0005874">
    <property type="term" value="C:microtubule"/>
    <property type="evidence" value="ECO:0007669"/>
    <property type="project" value="UniProtKB-KW"/>
</dbReference>
<keyword evidence="6" id="KW-0175">Coiled coil</keyword>
<dbReference type="GO" id="GO:0016887">
    <property type="term" value="F:ATP hydrolysis activity"/>
    <property type="evidence" value="ECO:0007669"/>
    <property type="project" value="TreeGrafter"/>
</dbReference>
<dbReference type="OrthoDB" id="123929at2759"/>
<protein>
    <submittedName>
        <fullName evidence="9">p-loop containing nucleoside triphosphate hydrolase protein</fullName>
    </submittedName>
</protein>
<evidence type="ECO:0000256" key="3">
    <source>
        <dbReference type="ARBA" id="ARBA00022840"/>
    </source>
</evidence>
<dbReference type="InterPro" id="IPR027417">
    <property type="entry name" value="P-loop_NTPase"/>
</dbReference>
<accession>A0A1E3PFD7</accession>
<dbReference type="Proteomes" id="UP000095009">
    <property type="component" value="Unassembled WGS sequence"/>
</dbReference>
<keyword evidence="3 5" id="KW-0067">ATP-binding</keyword>
<dbReference type="PANTHER" id="PTHR24115">
    <property type="entry name" value="KINESIN-RELATED"/>
    <property type="match status" value="1"/>
</dbReference>
<evidence type="ECO:0000256" key="6">
    <source>
        <dbReference type="SAM" id="Coils"/>
    </source>
</evidence>
<evidence type="ECO:0000313" key="9">
    <source>
        <dbReference type="EMBL" id="ODQ64115.1"/>
    </source>
</evidence>
<evidence type="ECO:0000256" key="7">
    <source>
        <dbReference type="SAM" id="MobiDB-lite"/>
    </source>
</evidence>
<feature type="binding site" evidence="5">
    <location>
        <begin position="111"/>
        <end position="118"/>
    </location>
    <ligand>
        <name>ATP</name>
        <dbReference type="ChEBI" id="CHEBI:30616"/>
    </ligand>
</feature>
<feature type="coiled-coil region" evidence="6">
    <location>
        <begin position="605"/>
        <end position="739"/>
    </location>
</feature>
<dbReference type="PROSITE" id="PS50067">
    <property type="entry name" value="KINESIN_MOTOR_2"/>
    <property type="match status" value="1"/>
</dbReference>
<feature type="compositionally biased region" description="Basic residues" evidence="7">
    <location>
        <begin position="740"/>
        <end position="751"/>
    </location>
</feature>
<feature type="domain" description="Kinesin motor" evidence="8">
    <location>
        <begin position="6"/>
        <end position="503"/>
    </location>
</feature>
<keyword evidence="9" id="KW-0378">Hydrolase</keyword>
<organism evidence="9 10">
    <name type="scientific">Nadsonia fulvescens var. elongata DSM 6958</name>
    <dbReference type="NCBI Taxonomy" id="857566"/>
    <lineage>
        <taxon>Eukaryota</taxon>
        <taxon>Fungi</taxon>
        <taxon>Dikarya</taxon>
        <taxon>Ascomycota</taxon>
        <taxon>Saccharomycotina</taxon>
        <taxon>Dipodascomycetes</taxon>
        <taxon>Dipodascales</taxon>
        <taxon>Dipodascales incertae sedis</taxon>
        <taxon>Nadsonia</taxon>
    </lineage>
</organism>
<dbReference type="STRING" id="857566.A0A1E3PFD7"/>
<comment type="similarity">
    <text evidence="5">Belongs to the TRAFAC class myosin-kinesin ATPase superfamily. Kinesin family.</text>
</comment>
<dbReference type="EMBL" id="KV454413">
    <property type="protein sequence ID" value="ODQ64115.1"/>
    <property type="molecule type" value="Genomic_DNA"/>
</dbReference>
<dbReference type="InterPro" id="IPR027640">
    <property type="entry name" value="Kinesin-like_fam"/>
</dbReference>
<evidence type="ECO:0000256" key="2">
    <source>
        <dbReference type="ARBA" id="ARBA00022741"/>
    </source>
</evidence>
<dbReference type="GO" id="GO:0008017">
    <property type="term" value="F:microtubule binding"/>
    <property type="evidence" value="ECO:0007669"/>
    <property type="project" value="InterPro"/>
</dbReference>
<dbReference type="SMART" id="SM00129">
    <property type="entry name" value="KISc"/>
    <property type="match status" value="1"/>
</dbReference>
<dbReference type="GO" id="GO:0003777">
    <property type="term" value="F:microtubule motor activity"/>
    <property type="evidence" value="ECO:0007669"/>
    <property type="project" value="InterPro"/>
</dbReference>
<dbReference type="Pfam" id="PF00225">
    <property type="entry name" value="Kinesin"/>
    <property type="match status" value="1"/>
</dbReference>
<dbReference type="AlphaFoldDB" id="A0A1E3PFD7"/>
<dbReference type="PANTHER" id="PTHR24115:SF1008">
    <property type="entry name" value="KINESIN-LIKE PROTEIN SUBITO"/>
    <property type="match status" value="1"/>
</dbReference>
<dbReference type="GO" id="GO:0005871">
    <property type="term" value="C:kinesin complex"/>
    <property type="evidence" value="ECO:0007669"/>
    <property type="project" value="TreeGrafter"/>
</dbReference>
<feature type="region of interest" description="Disordered" evidence="7">
    <location>
        <begin position="29"/>
        <end position="63"/>
    </location>
</feature>
<evidence type="ECO:0000256" key="4">
    <source>
        <dbReference type="ARBA" id="ARBA00023175"/>
    </source>
</evidence>
<feature type="compositionally biased region" description="Polar residues" evidence="7">
    <location>
        <begin position="274"/>
        <end position="283"/>
    </location>
</feature>
<feature type="region of interest" description="Disordered" evidence="7">
    <location>
        <begin position="263"/>
        <end position="284"/>
    </location>
</feature>
<name>A0A1E3PFD7_9ASCO</name>
<evidence type="ECO:0000313" key="10">
    <source>
        <dbReference type="Proteomes" id="UP000095009"/>
    </source>
</evidence>
<dbReference type="Gene3D" id="3.40.850.10">
    <property type="entry name" value="Kinesin motor domain"/>
    <property type="match status" value="1"/>
</dbReference>
<keyword evidence="4 5" id="KW-0505">Motor protein</keyword>
<feature type="region of interest" description="Disordered" evidence="7">
    <location>
        <begin position="740"/>
        <end position="765"/>
    </location>
</feature>
<dbReference type="PRINTS" id="PR00380">
    <property type="entry name" value="KINESINHEAVY"/>
</dbReference>
<gene>
    <name evidence="9" type="ORF">NADFUDRAFT_53092</name>
</gene>
<proteinExistence type="inferred from homology"/>
<keyword evidence="2 5" id="KW-0547">Nucleotide-binding</keyword>